<dbReference type="EMBL" id="CYKH01002147">
    <property type="protein sequence ID" value="CUG93362.1"/>
    <property type="molecule type" value="Genomic_DNA"/>
</dbReference>
<sequence>KTKLSTSTVGVLPLQISFLSLIPSPPLYNIPLHKKKRETRPQSTHKNTPSLTLATCVVLSMQHDNQYTILVLIVNERAECS</sequence>
<proteinExistence type="predicted"/>
<evidence type="ECO:0000313" key="3">
    <source>
        <dbReference type="Proteomes" id="UP000051952"/>
    </source>
</evidence>
<gene>
    <name evidence="2" type="ORF">BSAL_02965</name>
</gene>
<reference evidence="3" key="1">
    <citation type="submission" date="2015-09" db="EMBL/GenBank/DDBJ databases">
        <authorList>
            <consortium name="Pathogen Informatics"/>
        </authorList>
    </citation>
    <scope>NUCLEOTIDE SEQUENCE [LARGE SCALE GENOMIC DNA]</scope>
    <source>
        <strain evidence="3">Lake Konstanz</strain>
    </source>
</reference>
<evidence type="ECO:0000256" key="1">
    <source>
        <dbReference type="SAM" id="Phobius"/>
    </source>
</evidence>
<protein>
    <submittedName>
        <fullName evidence="2">Transmembrane protein, putative</fullName>
    </submittedName>
</protein>
<keyword evidence="1" id="KW-1133">Transmembrane helix</keyword>
<keyword evidence="1" id="KW-0472">Membrane</keyword>
<dbReference type="AlphaFoldDB" id="A0A0S4JP93"/>
<evidence type="ECO:0000313" key="2">
    <source>
        <dbReference type="EMBL" id="CUG93362.1"/>
    </source>
</evidence>
<dbReference type="VEuPathDB" id="TriTrypDB:BSAL_02965"/>
<accession>A0A0S4JP93</accession>
<feature type="transmembrane region" description="Helical" evidence="1">
    <location>
        <begin position="12"/>
        <end position="30"/>
    </location>
</feature>
<organism evidence="2 3">
    <name type="scientific">Bodo saltans</name>
    <name type="common">Flagellated protozoan</name>
    <dbReference type="NCBI Taxonomy" id="75058"/>
    <lineage>
        <taxon>Eukaryota</taxon>
        <taxon>Discoba</taxon>
        <taxon>Euglenozoa</taxon>
        <taxon>Kinetoplastea</taxon>
        <taxon>Metakinetoplastina</taxon>
        <taxon>Eubodonida</taxon>
        <taxon>Bodonidae</taxon>
        <taxon>Bodo</taxon>
    </lineage>
</organism>
<feature type="non-terminal residue" evidence="2">
    <location>
        <position position="1"/>
    </location>
</feature>
<dbReference type="Proteomes" id="UP000051952">
    <property type="component" value="Unassembled WGS sequence"/>
</dbReference>
<name>A0A0S4JP93_BODSA</name>
<keyword evidence="3" id="KW-1185">Reference proteome</keyword>
<keyword evidence="1 2" id="KW-0812">Transmembrane</keyword>